<gene>
    <name evidence="9" type="ORF">C4B63_34g318</name>
</gene>
<feature type="region of interest" description="Disordered" evidence="8">
    <location>
        <begin position="12"/>
        <end position="56"/>
    </location>
</feature>
<feature type="compositionally biased region" description="Basic and acidic residues" evidence="8">
    <location>
        <begin position="16"/>
        <end position="38"/>
    </location>
</feature>
<name>A0A2V2V980_TRYCR</name>
<comment type="subcellular location">
    <subcellularLocation>
        <location evidence="1">Golgi apparatus membrane</location>
        <topology evidence="1">Peripheral membrane protein</topology>
    </subcellularLocation>
</comment>
<evidence type="ECO:0000256" key="7">
    <source>
        <dbReference type="ARBA" id="ARBA00023136"/>
    </source>
</evidence>
<feature type="region of interest" description="Disordered" evidence="8">
    <location>
        <begin position="140"/>
        <end position="167"/>
    </location>
</feature>
<feature type="region of interest" description="Disordered" evidence="8">
    <location>
        <begin position="960"/>
        <end position="1003"/>
    </location>
</feature>
<dbReference type="VEuPathDB" id="TriTrypDB:C3747_32g177"/>
<dbReference type="VEuPathDB" id="TriTrypDB:TcBrA4_0115660"/>
<dbReference type="VEuPathDB" id="TriTrypDB:TcG_03071"/>
<dbReference type="VEuPathDB" id="TriTrypDB:TCDM_06004"/>
<dbReference type="VEuPathDB" id="TriTrypDB:C4B63_34g318"/>
<dbReference type="VEuPathDB" id="TriTrypDB:TcCLB.509143.10"/>
<dbReference type="Proteomes" id="UP000246121">
    <property type="component" value="Unassembled WGS sequence"/>
</dbReference>
<dbReference type="VEuPathDB" id="TriTrypDB:TcCL_ESM07087"/>
<dbReference type="GO" id="GO:0000139">
    <property type="term" value="C:Golgi membrane"/>
    <property type="evidence" value="ECO:0007669"/>
    <property type="project" value="UniProtKB-SubCell"/>
</dbReference>
<feature type="compositionally biased region" description="Basic residues" evidence="8">
    <location>
        <begin position="39"/>
        <end position="55"/>
    </location>
</feature>
<dbReference type="PANTHER" id="PTHR31658">
    <property type="entry name" value="CONSERVED OLIGOMERIC GOLGI COMPLEX SUBUNIT 1"/>
    <property type="match status" value="1"/>
</dbReference>
<organism evidence="9 10">
    <name type="scientific">Trypanosoma cruzi</name>
    <dbReference type="NCBI Taxonomy" id="5693"/>
    <lineage>
        <taxon>Eukaryota</taxon>
        <taxon>Discoba</taxon>
        <taxon>Euglenozoa</taxon>
        <taxon>Kinetoplastea</taxon>
        <taxon>Metakinetoplastina</taxon>
        <taxon>Trypanosomatida</taxon>
        <taxon>Trypanosomatidae</taxon>
        <taxon>Trypanosoma</taxon>
        <taxon>Schizotrypanum</taxon>
    </lineage>
</organism>
<feature type="region of interest" description="Disordered" evidence="8">
    <location>
        <begin position="1461"/>
        <end position="1515"/>
    </location>
</feature>
<evidence type="ECO:0000313" key="9">
    <source>
        <dbReference type="EMBL" id="PWU92919.1"/>
    </source>
</evidence>
<keyword evidence="5" id="KW-0653">Protein transport</keyword>
<comment type="similarity">
    <text evidence="2">Belongs to the COG1 family.</text>
</comment>
<dbReference type="VEuPathDB" id="TriTrypDB:TCDM_06003"/>
<evidence type="ECO:0000313" key="10">
    <source>
        <dbReference type="Proteomes" id="UP000246121"/>
    </source>
</evidence>
<dbReference type="VEuPathDB" id="TriTrypDB:TCSYLVIO_000900"/>
<feature type="compositionally biased region" description="Acidic residues" evidence="8">
    <location>
        <begin position="532"/>
        <end position="545"/>
    </location>
</feature>
<dbReference type="Pfam" id="PF08700">
    <property type="entry name" value="VPS51_Exo84_N"/>
    <property type="match status" value="1"/>
</dbReference>
<dbReference type="VEuPathDB" id="TriTrypDB:TcCLB.508741.370"/>
<dbReference type="VEuPathDB" id="TriTrypDB:Tc_MARK_10065"/>
<comment type="caution">
    <text evidence="9">The sequence shown here is derived from an EMBL/GenBank/DDBJ whole genome shotgun (WGS) entry which is preliminary data.</text>
</comment>
<dbReference type="GO" id="GO:0006891">
    <property type="term" value="P:intra-Golgi vesicle-mediated transport"/>
    <property type="evidence" value="ECO:0007669"/>
    <property type="project" value="InterPro"/>
</dbReference>
<accession>A0A2V2V980</accession>
<sequence>MAAATFLSFRRRFSKHHEERGGRNSKHFCEGGKEEGKKEKHTRTKKKKRRGGKKHPLLESCRMSSEEAVQEVRRIFTNNTVEQVRDYLSTITRGIQESDYRLKQIVGQSYRDLIAACDKVVGMEQTCRKLLQMQKQLHTEQQLTLSPQSPGDALERGTFSRRGAHSASSETTPVRCLFEVVVEGQTQGREAGRNEADALSSAPCDRLVFQQRCVAIEGFLGLQQVQKAATVWHELMDGLVCEKRLAVKSMTTTVEFQASIVSEGQGKQHEQRRLLLESYRNRIRQGIRELLCKDADDAAQRTVTYAVATKRSLRGGGSMRETQRHATANATADSVTLGDEFLTDVLAHMAEAHAALGIIDTAPAALALQNLIELVSAMINDELQLILKAINGGNKRKRGSESACGTTNTVKKSSGKMEWLRVALPLPIWLLDDAANSPLSTAWIPLSMEAAHIVGNDITTSATTTDSSHPVASVAGRSNSKASNGVIALHILQRTQQLFFHLVAYVASVLPRLYEHGRDSEKGPLSQQHGGDDDDDGANDREDVDGYGNYKRQQRSLQILLTLRGRLVAKEKKERQKQQEEDGGKDLLEFTDRMSSRMGGSFARGALSSSLLSAPEEIGDASLSASTSAMGILLPGGFNAPKRTHLRTIYIREVMRQVCGMQLLDPKFIQGRKPAKRFPGVDSGSEHKNSPAALGWKCEDFGRKLRIVQETVSQLLGCVADAGLLRSPRLVALQEQLALQEATRMQKWLRESHRQNVLLFEDALWTEMVHKTTERALVRAVGAGLRKADVVWNAILQSIRVEGNCHAHHQSLSPSIRPYVETDAVTTTKPGTSSQLSQRLLSRSFFASRLIAAVHCSDGCRNESVFSFANPEGRMRSSGKESATINALLARAVVQCVWSHSKMASFEGKTQDTCQLYTNNPYNFISAASSKGCVSSDTFTAMMDGEKHVLAFEEEEEMLFLDDDDENDNDDVDDDDGKNEEGKEEEKRGEGNTNVRKGNNGNHMEEKKKTIMCMFPLYSGRMERKIALNDDQAAVFERSVLLYMLQRIFDSERLCAVAQTPVHNLITAWISGALGRVLDVMRREKEAYQQQQQQQEDEGESFERCAAMMVFFHRLSLLVEVLFCVLETTPAVSNTAGALWEEVRGTVIACHMPWVQLLRREWESGLCAAYREAWAAVRAPTVDAVAPSLAARRYTLGYAAFWCHDFCRHPHQPQQREEEKGEQPVAYPIHLTPHVAELLFSLQHILYTVGAGQRLRETVLPIVIRELLDGTSSALLNLVLPSLAEDKRHLNDSANSNAGGNGDFPARRRQAGCVVNSAASHDTEGNKDDTDDDDEKDEALLQLYFDVLFITGLFTSPDKVSNSSTAAVLQAIESRVDPVTWSVTAPFVKSASARLLRATTLSFGSWCSAAAAEVWNVAGSNAQSGTENMQPHQSPLFNGAITTPKERDRFPLLPLATTAPSIIPSMGGTHPSLKVRGGSEGRGGATSSCGAADVGSGDGSLPPAASTGGKEPVTPSFTATLLWGDGTTKGWMGSLW</sequence>
<proteinExistence type="inferred from homology"/>
<evidence type="ECO:0000256" key="5">
    <source>
        <dbReference type="ARBA" id="ARBA00022927"/>
    </source>
</evidence>
<dbReference type="EMBL" id="PRFA01000034">
    <property type="protein sequence ID" value="PWU92919.1"/>
    <property type="molecule type" value="Genomic_DNA"/>
</dbReference>
<keyword evidence="4" id="KW-0813">Transport</keyword>
<feature type="region of interest" description="Disordered" evidence="8">
    <location>
        <begin position="518"/>
        <end position="549"/>
    </location>
</feature>
<feature type="compositionally biased region" description="Polar residues" evidence="8">
    <location>
        <begin position="993"/>
        <end position="1002"/>
    </location>
</feature>
<dbReference type="VEuPathDB" id="TriTrypDB:ECC02_008218"/>
<keyword evidence="6" id="KW-0333">Golgi apparatus</keyword>
<evidence type="ECO:0000256" key="4">
    <source>
        <dbReference type="ARBA" id="ARBA00022448"/>
    </source>
</evidence>
<evidence type="ECO:0000256" key="1">
    <source>
        <dbReference type="ARBA" id="ARBA00004395"/>
    </source>
</evidence>
<reference evidence="9 10" key="1">
    <citation type="journal article" date="2018" name="Microb. Genom.">
        <title>Expanding an expanded genome: long-read sequencing of Trypanosoma cruzi.</title>
        <authorList>
            <person name="Berna L."/>
            <person name="Rodriguez M."/>
            <person name="Chiribao M.L."/>
            <person name="Parodi-Talice A."/>
            <person name="Pita S."/>
            <person name="Rijo G."/>
            <person name="Alvarez-Valin F."/>
            <person name="Robello C."/>
        </authorList>
    </citation>
    <scope>NUCLEOTIDE SEQUENCE [LARGE SCALE GENOMIC DNA]</scope>
    <source>
        <strain evidence="9 10">Dm28c</strain>
    </source>
</reference>
<dbReference type="VEuPathDB" id="TriTrypDB:TCDM_06002"/>
<evidence type="ECO:0000256" key="6">
    <source>
        <dbReference type="ARBA" id="ARBA00023034"/>
    </source>
</evidence>
<evidence type="ECO:0000256" key="3">
    <source>
        <dbReference type="ARBA" id="ARBA00020978"/>
    </source>
</evidence>
<dbReference type="PANTHER" id="PTHR31658:SF0">
    <property type="entry name" value="CONSERVED OLIGOMERIC GOLGI COMPLEX SUBUNIT 1"/>
    <property type="match status" value="1"/>
</dbReference>
<keyword evidence="7" id="KW-0472">Membrane</keyword>
<evidence type="ECO:0000256" key="8">
    <source>
        <dbReference type="SAM" id="MobiDB-lite"/>
    </source>
</evidence>
<feature type="compositionally biased region" description="Basic and acidic residues" evidence="8">
    <location>
        <begin position="979"/>
        <end position="990"/>
    </location>
</feature>
<feature type="compositionally biased region" description="Acidic residues" evidence="8">
    <location>
        <begin position="960"/>
        <end position="978"/>
    </location>
</feature>
<dbReference type="GO" id="GO:0017119">
    <property type="term" value="C:Golgi transport complex"/>
    <property type="evidence" value="ECO:0007669"/>
    <property type="project" value="InterPro"/>
</dbReference>
<protein>
    <recommendedName>
        <fullName evidence="3">Conserved oligomeric Golgi complex subunit 1</fullName>
    </recommendedName>
</protein>
<evidence type="ECO:0000256" key="2">
    <source>
        <dbReference type="ARBA" id="ARBA00006653"/>
    </source>
</evidence>
<dbReference type="InterPro" id="IPR033370">
    <property type="entry name" value="COG1"/>
</dbReference>
<dbReference type="GO" id="GO:0015031">
    <property type="term" value="P:protein transport"/>
    <property type="evidence" value="ECO:0007669"/>
    <property type="project" value="UniProtKB-KW"/>
</dbReference>
<feature type="compositionally biased region" description="Polar residues" evidence="8">
    <location>
        <begin position="140"/>
        <end position="149"/>
    </location>
</feature>